<gene>
    <name evidence="1" type="ORF">WMO66_13050</name>
</gene>
<comment type="caution">
    <text evidence="1">The sequence shown here is derived from an EMBL/GenBank/DDBJ whole genome shotgun (WGS) entry which is preliminary data.</text>
</comment>
<proteinExistence type="predicted"/>
<protein>
    <submittedName>
        <fullName evidence="1">Uncharacterized protein</fullName>
    </submittedName>
</protein>
<dbReference type="Proteomes" id="UP001491552">
    <property type="component" value="Unassembled WGS sequence"/>
</dbReference>
<name>A0ABV1G9Q4_9FIRM</name>
<evidence type="ECO:0000313" key="2">
    <source>
        <dbReference type="Proteomes" id="UP001491552"/>
    </source>
</evidence>
<accession>A0ABV1G9Q4</accession>
<sequence length="954" mass="107122">MDSNNCHIRPTPLQAAIYRRIFRCLYDRFLDCPLSFARLLENPTYAAIADRKFPDSNGQVYSLRQCTLVAGNGTIYALTESKRLPTDALTIFEPGREQAELTWCILQQDGARQRVAYVLSDKLEGSLNFMSADAQADGLQALFENERRDEILRLLTDDVFLADFTQTLGRYASTLFPQQESLLDFEAPVIDFFEYSDADAEHIVKAVLLAKSLGLLTVGKAELGDDPVRFQIPAVAAILAVPFLLDGTSRLLEREKSAEAIIVHRLFLWLDDILPLMSNEQIASLVRFLLEAPDVYRVLLQELALEHELPEDVLAACCLAFDGELSSPEVDLLLEKHPNSENVFHAITDAFRQSVFCEKPGLCMAAVVVQAAACQRTRIAPEALAQKLLFSENRAEQLLGACFLRYYAREKYTQDYHLNIARKHLGRVSAEVVSKLLECLTATPFCEHYVDAIFDMVLGGCISQQALQTIDLFRFAIQMAESEEFKAAGWKLLSLFPINTETMCWGKQYTGTALAAEAHRRFSEAADEPAAAALHFTAYILLSGFSVGEIYRRHIDLCVTYFHAKKPWSNEDAALLSMIVNDILQLPDVPSVHKRRAVCGELPRSYLPTPLHIARCQELYTLATALSSGSIDCNIVSQESELLEQLYFVRMVRDCPAQKYRSFRPEIAAQLLVKCKITLPVQSSFAIVSVFELHCLYGTPQSALAFYRRYREVLDRTERADTFAAGVPTWSDSRVGIAGYLEALLSIPRVGVGVLRAARAKKPEIAQALLREAAPLLNTPWCVIRLSEVFEGELLDELRALFPEQERYMSRCFAEGEMHRGQCADDSERCYFGSGTPDEEYLEKQCGRRIFSSRNAVLFYDDPGFLYTVMCRDSLAATTVLALGYDDDPVMLRLAIMCCGNILRYASARLRSDPDLQALAREVERERESTTQGAGLLSLLNQINEDEEGDLTRF</sequence>
<keyword evidence="2" id="KW-1185">Reference proteome</keyword>
<organism evidence="1 2">
    <name type="scientific">Faecousia intestinalis</name>
    <dbReference type="NCBI Taxonomy" id="3133167"/>
    <lineage>
        <taxon>Bacteria</taxon>
        <taxon>Bacillati</taxon>
        <taxon>Bacillota</taxon>
        <taxon>Clostridia</taxon>
        <taxon>Eubacteriales</taxon>
        <taxon>Oscillospiraceae</taxon>
        <taxon>Faecousia</taxon>
    </lineage>
</organism>
<dbReference type="EMBL" id="JBBMFF010000261">
    <property type="protein sequence ID" value="MEQ2512157.1"/>
    <property type="molecule type" value="Genomic_DNA"/>
</dbReference>
<reference evidence="1 2" key="1">
    <citation type="submission" date="2024-03" db="EMBL/GenBank/DDBJ databases">
        <title>Human intestinal bacterial collection.</title>
        <authorList>
            <person name="Pauvert C."/>
            <person name="Hitch T.C.A."/>
            <person name="Clavel T."/>
        </authorList>
    </citation>
    <scope>NUCLEOTIDE SEQUENCE [LARGE SCALE GENOMIC DNA]</scope>
    <source>
        <strain evidence="1 2">CLA-AA-H192</strain>
    </source>
</reference>
<dbReference type="RefSeq" id="WP_349136845.1">
    <property type="nucleotide sequence ID" value="NZ_JBBMFF010000261.1"/>
</dbReference>
<evidence type="ECO:0000313" key="1">
    <source>
        <dbReference type="EMBL" id="MEQ2512157.1"/>
    </source>
</evidence>